<dbReference type="GO" id="GO:0016907">
    <property type="term" value="F:G protein-coupled acetylcholine receptor activity"/>
    <property type="evidence" value="ECO:0000318"/>
    <property type="project" value="GO_Central"/>
</dbReference>
<reference evidence="13" key="2">
    <citation type="submission" date="2021-01" db="UniProtKB">
        <authorList>
            <consortium name="EnsemblMetazoa"/>
        </authorList>
    </citation>
    <scope>IDENTIFICATION</scope>
</reference>
<dbReference type="GO" id="GO:0007268">
    <property type="term" value="P:chemical synaptic transmission"/>
    <property type="evidence" value="ECO:0000318"/>
    <property type="project" value="GO_Central"/>
</dbReference>
<dbReference type="GO" id="GO:0005886">
    <property type="term" value="C:plasma membrane"/>
    <property type="evidence" value="ECO:0000318"/>
    <property type="project" value="GO_Central"/>
</dbReference>
<keyword evidence="4 11" id="KW-1133">Transmembrane helix</keyword>
<dbReference type="GeneID" id="105437927"/>
<name>A0A7M7HFB5_STRPU</name>
<dbReference type="GO" id="GO:0045202">
    <property type="term" value="C:synapse"/>
    <property type="evidence" value="ECO:0000318"/>
    <property type="project" value="GO_Central"/>
</dbReference>
<dbReference type="AlphaFoldDB" id="A0A7M7HFB5"/>
<keyword evidence="14" id="KW-1185">Reference proteome</keyword>
<dbReference type="PROSITE" id="PS00237">
    <property type="entry name" value="G_PROTEIN_RECEP_F1_1"/>
    <property type="match status" value="1"/>
</dbReference>
<keyword evidence="7 9" id="KW-0675">Receptor</keyword>
<evidence type="ECO:0000256" key="10">
    <source>
        <dbReference type="SAM" id="MobiDB-lite"/>
    </source>
</evidence>
<dbReference type="OMA" id="SSEICGI"/>
<evidence type="ECO:0000256" key="8">
    <source>
        <dbReference type="ARBA" id="ARBA00023224"/>
    </source>
</evidence>
<reference evidence="14" key="1">
    <citation type="submission" date="2015-02" db="EMBL/GenBank/DDBJ databases">
        <title>Genome sequencing for Strongylocentrotus purpuratus.</title>
        <authorList>
            <person name="Murali S."/>
            <person name="Liu Y."/>
            <person name="Vee V."/>
            <person name="English A."/>
            <person name="Wang M."/>
            <person name="Skinner E."/>
            <person name="Han Y."/>
            <person name="Muzny D.M."/>
            <person name="Worley K.C."/>
            <person name="Gibbs R.A."/>
        </authorList>
    </citation>
    <scope>NUCLEOTIDE SEQUENCE</scope>
</reference>
<keyword evidence="5 9" id="KW-0297">G-protein coupled receptor</keyword>
<feature type="transmembrane region" description="Helical" evidence="11">
    <location>
        <begin position="123"/>
        <end position="148"/>
    </location>
</feature>
<feature type="transmembrane region" description="Helical" evidence="11">
    <location>
        <begin position="40"/>
        <end position="66"/>
    </location>
</feature>
<evidence type="ECO:0000256" key="1">
    <source>
        <dbReference type="ARBA" id="ARBA00004651"/>
    </source>
</evidence>
<evidence type="ECO:0000256" key="4">
    <source>
        <dbReference type="ARBA" id="ARBA00022989"/>
    </source>
</evidence>
<proteinExistence type="inferred from homology"/>
<dbReference type="PROSITE" id="PS50262">
    <property type="entry name" value="G_PROTEIN_RECEP_F1_2"/>
    <property type="match status" value="1"/>
</dbReference>
<evidence type="ECO:0000256" key="7">
    <source>
        <dbReference type="ARBA" id="ARBA00023170"/>
    </source>
</evidence>
<feature type="compositionally biased region" description="Basic and acidic residues" evidence="10">
    <location>
        <begin position="276"/>
        <end position="295"/>
    </location>
</feature>
<dbReference type="InterPro" id="IPR017452">
    <property type="entry name" value="GPCR_Rhodpsn_7TM"/>
</dbReference>
<dbReference type="EnsemblMetazoa" id="XM_011665102">
    <property type="protein sequence ID" value="XP_011663404"/>
    <property type="gene ID" value="LOC105437927"/>
</dbReference>
<dbReference type="InParanoid" id="A0A7M7HFB5"/>
<evidence type="ECO:0000259" key="12">
    <source>
        <dbReference type="PROSITE" id="PS50262"/>
    </source>
</evidence>
<sequence>MSGVLRTTGAPNWLTNLSTLVSFTEGVDDIVPSSPYSPDVVIILSVIVGVIIFITVVGNLLVVAAFCTTPKLRTYNNYFILGLAIADLLVGAIDMPLFAIVIIMGRWPFGEVFCDIFTFLDHALTHISMLLVTLISLDRCVAVSAPFWHRQHWRRRSRAILIIAIGYIIPVIIWLPTTTLWQIINGNEQRPFPKDVCAPLYFQSVVAGFIVPVAYFVIPFVSTAVLCARIYIVIKKFYKGRKQLRLALGIMQPTTSVEPPNDLGTRERTTSLSVSTKKDDVGEEENAKDNKKKEIGTESMKAGLPQSHIAPLQRIQNTAARLVTRTKKSEHITPIIQSLHWLPIQERIVFKILLLVYKAIHNQAPSYLQNIISLRSSLASSASRRLRSHATAHLQLLPGPRTKTRYGDRSFTVIAPKLWNNLPIYIREAPTLESFKSLLKTHLFP</sequence>
<evidence type="ECO:0000313" key="14">
    <source>
        <dbReference type="Proteomes" id="UP000007110"/>
    </source>
</evidence>
<protein>
    <recommendedName>
        <fullName evidence="12">G-protein coupled receptors family 1 profile domain-containing protein</fullName>
    </recommendedName>
</protein>
<evidence type="ECO:0000256" key="5">
    <source>
        <dbReference type="ARBA" id="ARBA00023040"/>
    </source>
</evidence>
<dbReference type="OrthoDB" id="10131966at2759"/>
<evidence type="ECO:0000256" key="11">
    <source>
        <dbReference type="SAM" id="Phobius"/>
    </source>
</evidence>
<dbReference type="GO" id="GO:0007197">
    <property type="term" value="P:adenylate cyclase-inhibiting G protein-coupled acetylcholine receptor signaling pathway"/>
    <property type="evidence" value="ECO:0000318"/>
    <property type="project" value="GO_Central"/>
</dbReference>
<keyword evidence="6 11" id="KW-0472">Membrane</keyword>
<keyword evidence="2" id="KW-1003">Cell membrane</keyword>
<organism evidence="13 14">
    <name type="scientific">Strongylocentrotus purpuratus</name>
    <name type="common">Purple sea urchin</name>
    <dbReference type="NCBI Taxonomy" id="7668"/>
    <lineage>
        <taxon>Eukaryota</taxon>
        <taxon>Metazoa</taxon>
        <taxon>Echinodermata</taxon>
        <taxon>Eleutherozoa</taxon>
        <taxon>Echinozoa</taxon>
        <taxon>Echinoidea</taxon>
        <taxon>Euechinoidea</taxon>
        <taxon>Echinacea</taxon>
        <taxon>Camarodonta</taxon>
        <taxon>Echinidea</taxon>
        <taxon>Strongylocentrotidae</taxon>
        <taxon>Strongylocentrotus</taxon>
    </lineage>
</organism>
<dbReference type="GO" id="GO:0007187">
    <property type="term" value="P:G protein-coupled receptor signaling pathway, coupled to cyclic nucleotide second messenger"/>
    <property type="evidence" value="ECO:0000318"/>
    <property type="project" value="GO_Central"/>
</dbReference>
<dbReference type="Gene3D" id="1.20.1070.10">
    <property type="entry name" value="Rhodopsin 7-helix transmembrane proteins"/>
    <property type="match status" value="1"/>
</dbReference>
<feature type="transmembrane region" description="Helical" evidence="11">
    <location>
        <begin position="204"/>
        <end position="232"/>
    </location>
</feature>
<feature type="transmembrane region" description="Helical" evidence="11">
    <location>
        <begin position="78"/>
        <end position="103"/>
    </location>
</feature>
<comment type="similarity">
    <text evidence="9">Belongs to the G-protein coupled receptor 1 family.</text>
</comment>
<keyword evidence="8 9" id="KW-0807">Transducer</keyword>
<evidence type="ECO:0000256" key="6">
    <source>
        <dbReference type="ARBA" id="ARBA00023136"/>
    </source>
</evidence>
<feature type="domain" description="G-protein coupled receptors family 1 profile" evidence="12">
    <location>
        <begin position="58"/>
        <end position="236"/>
    </location>
</feature>
<evidence type="ECO:0000256" key="9">
    <source>
        <dbReference type="RuleBase" id="RU000688"/>
    </source>
</evidence>
<dbReference type="SUPFAM" id="SSF81321">
    <property type="entry name" value="Family A G protein-coupled receptor-like"/>
    <property type="match status" value="1"/>
</dbReference>
<dbReference type="InterPro" id="IPR000276">
    <property type="entry name" value="GPCR_Rhodpsn"/>
</dbReference>
<dbReference type="RefSeq" id="XP_011663404.2">
    <property type="nucleotide sequence ID" value="XM_011665102.2"/>
</dbReference>
<evidence type="ECO:0000256" key="3">
    <source>
        <dbReference type="ARBA" id="ARBA00022692"/>
    </source>
</evidence>
<dbReference type="Pfam" id="PF00001">
    <property type="entry name" value="7tm_1"/>
    <property type="match status" value="1"/>
</dbReference>
<feature type="transmembrane region" description="Helical" evidence="11">
    <location>
        <begin position="160"/>
        <end position="184"/>
    </location>
</feature>
<evidence type="ECO:0000256" key="2">
    <source>
        <dbReference type="ARBA" id="ARBA00022475"/>
    </source>
</evidence>
<comment type="subcellular location">
    <subcellularLocation>
        <location evidence="1">Cell membrane</location>
        <topology evidence="1">Multi-pass membrane protein</topology>
    </subcellularLocation>
</comment>
<dbReference type="GO" id="GO:0030425">
    <property type="term" value="C:dendrite"/>
    <property type="evidence" value="ECO:0000318"/>
    <property type="project" value="GO_Central"/>
</dbReference>
<evidence type="ECO:0000313" key="13">
    <source>
        <dbReference type="EnsemblMetazoa" id="XP_011663404"/>
    </source>
</evidence>
<dbReference type="PANTHER" id="PTHR24247">
    <property type="entry name" value="5-HYDROXYTRYPTAMINE RECEPTOR"/>
    <property type="match status" value="1"/>
</dbReference>
<keyword evidence="3 9" id="KW-0812">Transmembrane</keyword>
<dbReference type="KEGG" id="spu:105437927"/>
<dbReference type="PRINTS" id="PR00237">
    <property type="entry name" value="GPCRRHODOPSN"/>
</dbReference>
<dbReference type="PANTHER" id="PTHR24247:SF265">
    <property type="entry name" value="MUSCARINIC ACETYLCHOLINE RECEPTOR DM1"/>
    <property type="match status" value="1"/>
</dbReference>
<feature type="region of interest" description="Disordered" evidence="10">
    <location>
        <begin position="257"/>
        <end position="295"/>
    </location>
</feature>
<dbReference type="Proteomes" id="UP000007110">
    <property type="component" value="Unassembled WGS sequence"/>
</dbReference>
<accession>A0A7M7HFB5</accession>